<feature type="domain" description="Carrier" evidence="9">
    <location>
        <begin position="1628"/>
        <end position="1703"/>
    </location>
</feature>
<dbReference type="CDD" id="cd05930">
    <property type="entry name" value="A_NRPS"/>
    <property type="match status" value="2"/>
</dbReference>
<dbReference type="InterPro" id="IPR001242">
    <property type="entry name" value="Condensation_dom"/>
</dbReference>
<dbReference type="Gene3D" id="3.30.559.10">
    <property type="entry name" value="Chloramphenicol acetyltransferase-like domain"/>
    <property type="match status" value="2"/>
</dbReference>
<dbReference type="FunFam" id="1.10.1200.10:FF:000016">
    <property type="entry name" value="Non-ribosomal peptide synthase"/>
    <property type="match status" value="1"/>
</dbReference>
<feature type="domain" description="Carrier" evidence="9">
    <location>
        <begin position="575"/>
        <end position="651"/>
    </location>
</feature>
<feature type="domain" description="Carrier" evidence="9">
    <location>
        <begin position="2677"/>
        <end position="2752"/>
    </location>
</feature>
<dbReference type="GO" id="GO:0017000">
    <property type="term" value="P:antibiotic biosynthetic process"/>
    <property type="evidence" value="ECO:0007669"/>
    <property type="project" value="UniProtKB-KW"/>
</dbReference>
<evidence type="ECO:0000256" key="2">
    <source>
        <dbReference type="ARBA" id="ARBA00006432"/>
    </source>
</evidence>
<dbReference type="Gene3D" id="3.30.559.30">
    <property type="entry name" value="Nonribosomal peptide synthetase, condensation domain"/>
    <property type="match status" value="3"/>
</dbReference>
<keyword evidence="11" id="KW-1185">Reference proteome</keyword>
<evidence type="ECO:0000256" key="6">
    <source>
        <dbReference type="ARBA" id="ARBA00022737"/>
    </source>
</evidence>
<organism evidence="10 11">
    <name type="scientific">Paenibacillus methanolicus</name>
    <dbReference type="NCBI Taxonomy" id="582686"/>
    <lineage>
        <taxon>Bacteria</taxon>
        <taxon>Bacillati</taxon>
        <taxon>Bacillota</taxon>
        <taxon>Bacilli</taxon>
        <taxon>Bacillales</taxon>
        <taxon>Paenibacillaceae</taxon>
        <taxon>Paenibacillus</taxon>
    </lineage>
</organism>
<dbReference type="PANTHER" id="PTHR45527">
    <property type="entry name" value="NONRIBOSOMAL PEPTIDE SYNTHETASE"/>
    <property type="match status" value="1"/>
</dbReference>
<dbReference type="GO" id="GO:0005829">
    <property type="term" value="C:cytosol"/>
    <property type="evidence" value="ECO:0007669"/>
    <property type="project" value="TreeGrafter"/>
</dbReference>
<dbReference type="GO" id="GO:0016874">
    <property type="term" value="F:ligase activity"/>
    <property type="evidence" value="ECO:0007669"/>
    <property type="project" value="UniProtKB-KW"/>
</dbReference>
<dbReference type="FunFam" id="3.40.50.980:FF:000002">
    <property type="entry name" value="Enterobactin synthetase component F"/>
    <property type="match status" value="2"/>
</dbReference>
<comment type="similarity">
    <text evidence="2">Belongs to the ATP-dependent AMP-binding enzyme family.</text>
</comment>
<dbReference type="PROSITE" id="PS00012">
    <property type="entry name" value="PHOSPHOPANTETHEINE"/>
    <property type="match status" value="2"/>
</dbReference>
<dbReference type="GO" id="GO:0072330">
    <property type="term" value="P:monocarboxylic acid biosynthetic process"/>
    <property type="evidence" value="ECO:0007669"/>
    <property type="project" value="UniProtKB-ARBA"/>
</dbReference>
<dbReference type="GO" id="GO:0008610">
    <property type="term" value="P:lipid biosynthetic process"/>
    <property type="evidence" value="ECO:0007669"/>
    <property type="project" value="UniProtKB-ARBA"/>
</dbReference>
<dbReference type="InterPro" id="IPR010071">
    <property type="entry name" value="AA_adenyl_dom"/>
</dbReference>
<evidence type="ECO:0000313" key="10">
    <source>
        <dbReference type="EMBL" id="TYP74031.1"/>
    </source>
</evidence>
<dbReference type="GO" id="GO:0031177">
    <property type="term" value="F:phosphopantetheine binding"/>
    <property type="evidence" value="ECO:0007669"/>
    <property type="project" value="InterPro"/>
</dbReference>
<dbReference type="FunFam" id="3.40.50.12780:FF:000012">
    <property type="entry name" value="Non-ribosomal peptide synthetase"/>
    <property type="match status" value="2"/>
</dbReference>
<dbReference type="SMART" id="SM00823">
    <property type="entry name" value="PKS_PP"/>
    <property type="match status" value="3"/>
</dbReference>
<keyword evidence="7" id="KW-0045">Antibiotic biosynthesis</keyword>
<evidence type="ECO:0000256" key="1">
    <source>
        <dbReference type="ARBA" id="ARBA00001957"/>
    </source>
</evidence>
<evidence type="ECO:0000259" key="9">
    <source>
        <dbReference type="PROSITE" id="PS50075"/>
    </source>
</evidence>
<dbReference type="EMBL" id="VNHS01000006">
    <property type="protein sequence ID" value="TYP74031.1"/>
    <property type="molecule type" value="Genomic_DNA"/>
</dbReference>
<dbReference type="InterPro" id="IPR042099">
    <property type="entry name" value="ANL_N_sf"/>
</dbReference>
<dbReference type="InterPro" id="IPR025110">
    <property type="entry name" value="AMP-bd_C"/>
</dbReference>
<keyword evidence="6" id="KW-0677">Repeat</keyword>
<dbReference type="Gene3D" id="3.40.50.12780">
    <property type="entry name" value="N-terminal domain of ligase-like"/>
    <property type="match status" value="1"/>
</dbReference>
<dbReference type="InterPro" id="IPR045851">
    <property type="entry name" value="AMP-bd_C_sf"/>
</dbReference>
<dbReference type="InterPro" id="IPR000873">
    <property type="entry name" value="AMP-dep_synth/lig_dom"/>
</dbReference>
<dbReference type="FunFam" id="3.40.50.980:FF:000001">
    <property type="entry name" value="Non-ribosomal peptide synthetase"/>
    <property type="match status" value="2"/>
</dbReference>
<dbReference type="Gene3D" id="3.40.50.980">
    <property type="match status" value="4"/>
</dbReference>
<dbReference type="GO" id="GO:0043041">
    <property type="term" value="P:amino acid activation for nonribosomal peptide biosynthetic process"/>
    <property type="evidence" value="ECO:0007669"/>
    <property type="project" value="TreeGrafter"/>
</dbReference>
<dbReference type="Pfam" id="PF13193">
    <property type="entry name" value="AMP-binding_C"/>
    <property type="match status" value="2"/>
</dbReference>
<dbReference type="Pfam" id="PF00550">
    <property type="entry name" value="PP-binding"/>
    <property type="match status" value="3"/>
</dbReference>
<dbReference type="NCBIfam" id="NF003417">
    <property type="entry name" value="PRK04813.1"/>
    <property type="match status" value="4"/>
</dbReference>
<keyword evidence="5" id="KW-0436">Ligase</keyword>
<dbReference type="Gene3D" id="2.30.38.10">
    <property type="entry name" value="Luciferase, Domain 3"/>
    <property type="match status" value="2"/>
</dbReference>
<dbReference type="RefSeq" id="WP_148930444.1">
    <property type="nucleotide sequence ID" value="NZ_VNHS01000006.1"/>
</dbReference>
<evidence type="ECO:0000313" key="11">
    <source>
        <dbReference type="Proteomes" id="UP000323257"/>
    </source>
</evidence>
<dbReference type="Gene3D" id="1.10.1200.10">
    <property type="entry name" value="ACP-like"/>
    <property type="match status" value="3"/>
</dbReference>
<reference evidence="10 11" key="1">
    <citation type="submission" date="2019-07" db="EMBL/GenBank/DDBJ databases">
        <title>Genomic Encyclopedia of Type Strains, Phase III (KMG-III): the genomes of soil and plant-associated and newly described type strains.</title>
        <authorList>
            <person name="Whitman W."/>
        </authorList>
    </citation>
    <scope>NUCLEOTIDE SEQUENCE [LARGE SCALE GENOMIC DNA]</scope>
    <source>
        <strain evidence="10 11">BL24</strain>
    </source>
</reference>
<evidence type="ECO:0000256" key="5">
    <source>
        <dbReference type="ARBA" id="ARBA00022598"/>
    </source>
</evidence>
<evidence type="ECO:0000256" key="4">
    <source>
        <dbReference type="ARBA" id="ARBA00022553"/>
    </source>
</evidence>
<keyword evidence="3" id="KW-0596">Phosphopantetheine</keyword>
<evidence type="ECO:0000256" key="8">
    <source>
        <dbReference type="ARBA" id="ARBA00023268"/>
    </source>
</evidence>
<keyword evidence="4" id="KW-0597">Phosphoprotein</keyword>
<dbReference type="PROSITE" id="PS00455">
    <property type="entry name" value="AMP_BINDING"/>
    <property type="match status" value="3"/>
</dbReference>
<dbReference type="InterPro" id="IPR020806">
    <property type="entry name" value="PKS_PP-bd"/>
</dbReference>
<dbReference type="InterPro" id="IPR020845">
    <property type="entry name" value="AMP-binding_CS"/>
</dbReference>
<comment type="caution">
    <text evidence="10">The sequence shown here is derived from an EMBL/GenBank/DDBJ whole genome shotgun (WGS) entry which is preliminary data.</text>
</comment>
<dbReference type="InterPro" id="IPR009081">
    <property type="entry name" value="PP-bd_ACP"/>
</dbReference>
<gene>
    <name evidence="10" type="ORF">BCM02_106312</name>
</gene>
<proteinExistence type="inferred from homology"/>
<dbReference type="Pfam" id="PF00501">
    <property type="entry name" value="AMP-binding"/>
    <property type="match status" value="3"/>
</dbReference>
<dbReference type="OrthoDB" id="9765680at2"/>
<evidence type="ECO:0000256" key="3">
    <source>
        <dbReference type="ARBA" id="ARBA00022450"/>
    </source>
</evidence>
<dbReference type="SUPFAM" id="SSF47336">
    <property type="entry name" value="ACP-like"/>
    <property type="match status" value="3"/>
</dbReference>
<dbReference type="GO" id="GO:0044550">
    <property type="term" value="P:secondary metabolite biosynthetic process"/>
    <property type="evidence" value="ECO:0007669"/>
    <property type="project" value="UniProtKB-ARBA"/>
</dbReference>
<dbReference type="PROSITE" id="PS50075">
    <property type="entry name" value="CARRIER"/>
    <property type="match status" value="3"/>
</dbReference>
<protein>
    <submittedName>
        <fullName evidence="10">Surfactin family lipopeptide synthetase A/fengycin family lipopeptide synthetase D</fullName>
    </submittedName>
</protein>
<dbReference type="InterPro" id="IPR023213">
    <property type="entry name" value="CAT-like_dom_sf"/>
</dbReference>
<dbReference type="Proteomes" id="UP000323257">
    <property type="component" value="Unassembled WGS sequence"/>
</dbReference>
<sequence length="2970" mass="327803">MTVFGSLTQLLQDRASEEKGMTFIQAAHERSLSYAGLYDRAHRLLFALQAKGMRPEDELVLQIDDNETFVCLFWASILGGFRPVPVTEAGNDEQRAKLGNILSLLNRPFLAASREDRTPLERIWGDATDGTSSFVERFVDLEELDRLGGLGTIYEAGLDDIAFIQFSSGSTGEPKGVTLTHRNLLANMKQIVNGSHAAENGSSLSWMPLTHDMGLIGFHLSPIYANIDQYVMPTSLFVQNPTLWLQKAHEHRITQISSPNFGYKHFLNYFKEEQAREWDLSCVRLIFNGAEPISEAWCRLFTERLAPYGLRPGAMFPVYGLAEASLAVTFPPVNEGLICAHIDRDSLAENSLVRTAEADDERRLTLVDLGYPVEGCGLRICGDDGAILAAERVGEIQISGANVTRGYYNNAAATREVFTADGWLRTGDMGFLRGGRLTVTGRKKDLIFVNGRNVYPHDLERLAEALDEIELGKVAAAGAVDPATGANIALVFVLYRRKPEQFADLAAKLKRHLNQGAGIEVAHVLPVKRLPKTTSGKLQRYKLAEQFERGEFQATIEALNGMFGDLHSGARDAEDHTDELGGILTTLFREVLRIDGPIGGSAHFFELGGNSLKATMLAARLREQFGFEAGMRDIFDHPTVAEMSAWLRTAAKGEAAPLTQASSADTYPATPAQRRIFIQEQLNDIGTSYHIPLVLAVNGHVDTHKLGEAIDALVERHEPLRTCFEHAHGEIRQRVVPNAECPIMFLTGSDAIDEAAERFFARRFDLSEAPLCRFGLFAEEGRSYLLMDFHHIVCDGISISRLVQDFQQLYAGELLPELTIQYKDYAVWQAKRDSSEMFARQERYWRGQLAGEWPVLQLPADYARTPFRTYEGDIAREAIGLELADGIDRLARSLGVTVNTLLFAAYMWTLRLYTGQDELIVGSLVAGRAHPDAESMIGMFNNYLPIRAAVLPGETFRAFAGRLHAVLLEAYDHQDFPFDAMAAFDGDQLNASRNPLFDTMLIFHNELDPHLRFELDGIRWEQVGYHNGTSKLDFKLDVYCREDGGLDAVFEYNAKLFKPETAEGIAERFVHVLGEAAIAPDRSMENLPLLSAEEERRLLLAMNDTRAPYDRERLIHQWLEERAGSMPEAAAVTCGSRTLTYRELNERSNRLARTLRERGAAPDTIVGVLAVRSPEMMVAIMAVLKAGAAYMPIDPAYPTERIRYMLEDSGTSLLLAQRPLADEAWTQGAGYEGDLLLLDDAGLYEQDGGDLEQVIDSRQLAYVLYTSGSTGRPKGVAIEHHSVINRIEWMQKAYPLQPGDVVLQKTPITFDVSVWELFWWSLAGASVCLLAPGDEKDPSRIMAAMEAHGVTTLHFVPSMFGAFLDYAERHPRAFAKLDRLSAVFCSGEALPVRLVQRFRALKGLRPARLVNLYGPTEATVDVSYYDCTEGELGLSVPIGRPIDNTRLYVLDERRELLPAGVAGELYIAGAGLARGYWNQPALTAERFVPDPYVPGERMYRSGDLARLRPDGNLDYLGRIDHQVKIRGYRVECGEIEAELRKQPGVKDCLVAVIADDGGDIRLCAYVVADEDIELRGLRGGIAARLPDYMVPTHWARLTAMPLTASGKADRRALPEAVPLAAGEAERVMPGSEREAQLADIWRQVLGTGAFGVTDSFFELGGHSLKAAQAAALIQQRLGLSVSIRDLFAEPTIRGLARLLSATGTQANGVIERAEAHRHYPLSSAQQRLFVLQQMEGIGTAYHLPFALRFEGEMDARKVEATIERLIARHEALRTSFGWADGAPAQFVHETAAFKLERYAADSEADAREQLAAFVRPFDLGTAPLMRAAVVEVGASAGYLIFDFHHLIADGLSGVVFAEQFLALYQGEELPPLAIHYKDYAVWQNKLARTEAYMDDERYWLELLSGELPVLQLPTDVVRPAVQRFEGASVPLAFDDILERKLHAYAASEGVTPYMVLLAGYYALLAKYSGQEDIIVGTPVAGRGQAETLPLIGMFAGTLPLRHYPSGDKRFADLLAEVKQGTIEALSHDRYPFEAMVEKLNVRRDPSRPPLFSVMFAMQNQELPALSANSLSISAEHLESGTAKFDLTLEIAMSDGRLSGRLEYASGLFRQETAARMARHYVHLLREAIGDPDRRLHELTMMSADEMTQITETFNQTASPYPEELLVHETMARHAARTPDRPAVTWDGGMLTYGELNARAAALAARLRERGVGRDAVVAVMAERSPGLMIAIYAVLKAGGAYLPISPALPAARIAHMLADSGACALLAHEVHAGLTSDFAGTIFLLDEDMMLEGAEQVGLADATERVTDSRGLAYVIYTSGSTGQPKGVMVEHRSIVNRLNWMQSRYPIGPSDVILQKTPITFDVSVWELLWWSMAGASVYLLEPGGEKDPSQLLDAIESAHVTTLHFVPSMLTMFAEYAERADAAERLRSVKQAFASGEALQPAQAEAFYRLFPHARLANLYGPTEAAVDVTYYDCEPGAQASSIPIGKPIDNIRLYILGPHGELRPIGVPGELCIAGVGVARGYANRPELTQAKFASHPIAGDGQLYRTGDLAKWRPDGNIDYLGRIDNQVKIRGQRLELGEIEYRLLQHPRVREAVVLARPDREGGLCLCGYYASDQDFSVQELRAQLATDMPDYMVPSYFVRVPYMPVTANGKLDRAALPAPETNSAPSGRHVEPGSELEKRLAAIWGELLNISRVGVHDQFFEIGGNSLLLIRAHARIDELYPKLVKVTDLFAYPTIAELAAFMEMTLSKTALRELPLLSVPAAFMAAAGGARQQERAFRFSLEAELAEGLRRMAAAEETEEETVLLALFAYVLASLSKQPAVPVQAALGSDGSAVSLQLDIRQAADFGALVRLTRGALRDDSGSHPRYQLAALESLHIDKAESEVLPLFLRRNGGDNDALRQFDLRLSYEAASANGQLAFTLAFNDKRLHQDGVRAMIDNYVKLARIVTQAALARSETGSSSERD</sequence>
<dbReference type="NCBIfam" id="TIGR01733">
    <property type="entry name" value="AA-adenyl-dom"/>
    <property type="match status" value="2"/>
</dbReference>
<name>A0A5S5C3M9_9BACL</name>
<dbReference type="CDD" id="cd19531">
    <property type="entry name" value="LCL_NRPS-like"/>
    <property type="match status" value="2"/>
</dbReference>
<dbReference type="Gene3D" id="3.30.300.30">
    <property type="match status" value="3"/>
</dbReference>
<keyword evidence="8" id="KW-0511">Multifunctional enzyme</keyword>
<comment type="cofactor">
    <cofactor evidence="1">
        <name>pantetheine 4'-phosphate</name>
        <dbReference type="ChEBI" id="CHEBI:47942"/>
    </cofactor>
</comment>
<dbReference type="InterPro" id="IPR036736">
    <property type="entry name" value="ACP-like_sf"/>
</dbReference>
<dbReference type="FunFam" id="2.30.38.10:FF:000001">
    <property type="entry name" value="Non-ribosomal peptide synthetase PvdI"/>
    <property type="match status" value="2"/>
</dbReference>
<dbReference type="Pfam" id="PF00668">
    <property type="entry name" value="Condensation"/>
    <property type="match status" value="2"/>
</dbReference>
<dbReference type="InterPro" id="IPR006162">
    <property type="entry name" value="Ppantetheine_attach_site"/>
</dbReference>
<dbReference type="FunFam" id="3.30.300.30:FF:000010">
    <property type="entry name" value="Enterobactin synthetase component F"/>
    <property type="match status" value="1"/>
</dbReference>
<dbReference type="SUPFAM" id="SSF52777">
    <property type="entry name" value="CoA-dependent acyltransferases"/>
    <property type="match status" value="5"/>
</dbReference>
<accession>A0A5S5C3M9</accession>
<dbReference type="SUPFAM" id="SSF56801">
    <property type="entry name" value="Acetyl-CoA synthetase-like"/>
    <property type="match status" value="3"/>
</dbReference>
<dbReference type="PANTHER" id="PTHR45527:SF1">
    <property type="entry name" value="FATTY ACID SYNTHASE"/>
    <property type="match status" value="1"/>
</dbReference>
<evidence type="ECO:0000256" key="7">
    <source>
        <dbReference type="ARBA" id="ARBA00023194"/>
    </source>
</evidence>